<evidence type="ECO:0000313" key="2">
    <source>
        <dbReference type="WBParaSite" id="TREG1_141920.1"/>
    </source>
</evidence>
<protein>
    <submittedName>
        <fullName evidence="2">Uncharacterized protein</fullName>
    </submittedName>
</protein>
<dbReference type="WBParaSite" id="TREG1_141920.1">
    <property type="protein sequence ID" value="TREG1_141920.1"/>
    <property type="gene ID" value="TREG1_141920"/>
</dbReference>
<evidence type="ECO:0000313" key="1">
    <source>
        <dbReference type="Proteomes" id="UP000050795"/>
    </source>
</evidence>
<reference evidence="1" key="1">
    <citation type="submission" date="2022-06" db="EMBL/GenBank/DDBJ databases">
        <authorList>
            <person name="Berger JAMES D."/>
            <person name="Berger JAMES D."/>
        </authorList>
    </citation>
    <scope>NUCLEOTIDE SEQUENCE [LARGE SCALE GENOMIC DNA]</scope>
</reference>
<organism evidence="1 2">
    <name type="scientific">Trichobilharzia regenti</name>
    <name type="common">Nasal bird schistosome</name>
    <dbReference type="NCBI Taxonomy" id="157069"/>
    <lineage>
        <taxon>Eukaryota</taxon>
        <taxon>Metazoa</taxon>
        <taxon>Spiralia</taxon>
        <taxon>Lophotrochozoa</taxon>
        <taxon>Platyhelminthes</taxon>
        <taxon>Trematoda</taxon>
        <taxon>Digenea</taxon>
        <taxon>Strigeidida</taxon>
        <taxon>Schistosomatoidea</taxon>
        <taxon>Schistosomatidae</taxon>
        <taxon>Trichobilharzia</taxon>
    </lineage>
</organism>
<proteinExistence type="predicted"/>
<accession>A0AA85JBJ6</accession>
<reference evidence="2" key="2">
    <citation type="submission" date="2023-11" db="UniProtKB">
        <authorList>
            <consortium name="WormBaseParasite"/>
        </authorList>
    </citation>
    <scope>IDENTIFICATION</scope>
</reference>
<sequence>MILLTFIRTTKSFITYTDKIVISHSHGMKANFILLTPFVKYILRELICALHLHHSEQNNKDSLK</sequence>
<name>A0AA85JBJ6_TRIRE</name>
<dbReference type="Proteomes" id="UP000050795">
    <property type="component" value="Unassembled WGS sequence"/>
</dbReference>
<dbReference type="AlphaFoldDB" id="A0AA85JBJ6"/>
<keyword evidence="1" id="KW-1185">Reference proteome</keyword>